<keyword evidence="3" id="KW-1185">Reference proteome</keyword>
<dbReference type="RefSeq" id="WP_204205044.1">
    <property type="nucleotide sequence ID" value="NZ_JAFELM010000043.1"/>
</dbReference>
<dbReference type="SUPFAM" id="SSF109604">
    <property type="entry name" value="HD-domain/PDEase-like"/>
    <property type="match status" value="1"/>
</dbReference>
<dbReference type="CDD" id="cd00077">
    <property type="entry name" value="HDc"/>
    <property type="match status" value="1"/>
</dbReference>
<evidence type="ECO:0000259" key="1">
    <source>
        <dbReference type="SMART" id="SM00471"/>
    </source>
</evidence>
<organism evidence="2 3">
    <name type="scientific">Bacillus suaedaesalsae</name>
    <dbReference type="NCBI Taxonomy" id="2810349"/>
    <lineage>
        <taxon>Bacteria</taxon>
        <taxon>Bacillati</taxon>
        <taxon>Bacillota</taxon>
        <taxon>Bacilli</taxon>
        <taxon>Bacillales</taxon>
        <taxon>Bacillaceae</taxon>
        <taxon>Bacillus</taxon>
    </lineage>
</organism>
<dbReference type="Pfam" id="PF13328">
    <property type="entry name" value="HD_4"/>
    <property type="match status" value="1"/>
</dbReference>
<proteinExistence type="predicted"/>
<reference evidence="2 3" key="1">
    <citation type="submission" date="2021-02" db="EMBL/GenBank/DDBJ databases">
        <title>Bacillus sp. RD4P76, an endophyte from a halophyte.</title>
        <authorList>
            <person name="Sun J.-Q."/>
        </authorList>
    </citation>
    <scope>NUCLEOTIDE SEQUENCE [LARGE SCALE GENOMIC DNA]</scope>
    <source>
        <strain evidence="2 3">RD4P76</strain>
    </source>
</reference>
<dbReference type="EMBL" id="JAFELM010000043">
    <property type="protein sequence ID" value="MBM6619571.1"/>
    <property type="molecule type" value="Genomic_DNA"/>
</dbReference>
<comment type="caution">
    <text evidence="2">The sequence shown here is derived from an EMBL/GenBank/DDBJ whole genome shotgun (WGS) entry which is preliminary data.</text>
</comment>
<feature type="domain" description="HD/PDEase" evidence="1">
    <location>
        <begin position="23"/>
        <end position="129"/>
    </location>
</feature>
<evidence type="ECO:0000313" key="2">
    <source>
        <dbReference type="EMBL" id="MBM6619571.1"/>
    </source>
</evidence>
<dbReference type="PANTHER" id="PTHR46246">
    <property type="entry name" value="GUANOSINE-3',5'-BIS(DIPHOSPHATE) 3'-PYROPHOSPHOHYDROLASE MESH1"/>
    <property type="match status" value="1"/>
</dbReference>
<dbReference type="InterPro" id="IPR003607">
    <property type="entry name" value="HD/PDEase_dom"/>
</dbReference>
<name>A0ABS2DPF9_9BACI</name>
<dbReference type="InterPro" id="IPR052194">
    <property type="entry name" value="MESH1"/>
</dbReference>
<gene>
    <name evidence="2" type="ORF">JR050_18065</name>
</gene>
<dbReference type="Proteomes" id="UP001518925">
    <property type="component" value="Unassembled WGS sequence"/>
</dbReference>
<dbReference type="SMART" id="SM00471">
    <property type="entry name" value="HDc"/>
    <property type="match status" value="1"/>
</dbReference>
<sequence>MNLVEKARELSRKAHEGQTRKLTDADYFTHTEGVANILQEAGLPDEVVAAGYLHDTVEDTSVTIEEIKEQFGEKVATIVEGNTEDKTKSWEERKQHTIQELKTASFEIKCLVAADKLDNLRSLIQDSKGKADDIWIYFNRGKELQAWYYKGVADALIENVDQEIPAFFYDYQKLVYEFFR</sequence>
<accession>A0ABS2DPF9</accession>
<dbReference type="Gene3D" id="1.10.3210.10">
    <property type="entry name" value="Hypothetical protein af1432"/>
    <property type="match status" value="1"/>
</dbReference>
<evidence type="ECO:0000313" key="3">
    <source>
        <dbReference type="Proteomes" id="UP001518925"/>
    </source>
</evidence>
<protein>
    <submittedName>
        <fullName evidence="2">Bifunctional (P)ppGpp synthetase/guanosine-3',5'-bis(Diphosphate) 3'-pyrophosphohydrolase</fullName>
    </submittedName>
</protein>
<dbReference type="PANTHER" id="PTHR46246:SF1">
    <property type="entry name" value="GUANOSINE-3',5'-BIS(DIPHOSPHATE) 3'-PYROPHOSPHOHYDROLASE MESH1"/>
    <property type="match status" value="1"/>
</dbReference>